<evidence type="ECO:0000313" key="2">
    <source>
        <dbReference type="EMBL" id="SEW19423.1"/>
    </source>
</evidence>
<keyword evidence="3" id="KW-1185">Reference proteome</keyword>
<proteinExistence type="predicted"/>
<dbReference type="OrthoDB" id="2955631at2"/>
<reference evidence="2 3" key="1">
    <citation type="submission" date="2016-10" db="EMBL/GenBank/DDBJ databases">
        <authorList>
            <person name="de Groot N.N."/>
        </authorList>
    </citation>
    <scope>NUCLEOTIDE SEQUENCE [LARGE SCALE GENOMIC DNA]</scope>
    <source>
        <strain evidence="2 3">DSM 17925</strain>
    </source>
</reference>
<dbReference type="RefSeq" id="WP_089992284.1">
    <property type="nucleotide sequence ID" value="NZ_FOIZ01000001.1"/>
</dbReference>
<keyword evidence="1" id="KW-1133">Transmembrane helix</keyword>
<feature type="transmembrane region" description="Helical" evidence="1">
    <location>
        <begin position="20"/>
        <end position="39"/>
    </location>
</feature>
<dbReference type="PROSITE" id="PS51257">
    <property type="entry name" value="PROKAR_LIPOPROTEIN"/>
    <property type="match status" value="1"/>
</dbReference>
<dbReference type="STRING" id="364200.SAMN04488515_1522"/>
<feature type="transmembrane region" description="Helical" evidence="1">
    <location>
        <begin position="68"/>
        <end position="90"/>
    </location>
</feature>
<evidence type="ECO:0000256" key="1">
    <source>
        <dbReference type="SAM" id="Phobius"/>
    </source>
</evidence>
<feature type="transmembrane region" description="Helical" evidence="1">
    <location>
        <begin position="150"/>
        <end position="168"/>
    </location>
</feature>
<dbReference type="AlphaFoldDB" id="A0A1I0PYC6"/>
<dbReference type="Pfam" id="PF10011">
    <property type="entry name" value="DUF2254"/>
    <property type="match status" value="1"/>
</dbReference>
<name>A0A1I0PYC6_9RHOB</name>
<protein>
    <submittedName>
        <fullName evidence="2">Uncharacterized membrane protein</fullName>
    </submittedName>
</protein>
<keyword evidence="1" id="KW-0812">Transmembrane</keyword>
<evidence type="ECO:0000313" key="3">
    <source>
        <dbReference type="Proteomes" id="UP000199167"/>
    </source>
</evidence>
<sequence>MSKRAIVANLITKTRSSYWFLPTVLALTACLASQLSLYLDRNHSSVLYLWPASWETTQVEGARSTLSVIAQSILGVAGVMFSVTIVAVSFASGNFGPRLIGNFMRDRGTQWSLGILISTFVFALLVLRAVQGVPNESDGSTEAFVPHMSLSIAIGLAAVSIMTVIFYVHHIPETINVSNISAGLGKRLRGAVEDAIDKEIEDEADERPKRDPDRTVNLDGNGYIQTFDVSRLVELAKKHDCHMRIVQGGGEFVNPYTPVLDIWSNEELSDEVLDELRGCFVIGQMPTERQNTLFIVQQLVEMIARALSPGVNDPYTAINCLNWLYSGLATAANYKGGLPEPTYKRVEFQPLTFERLFNHGIANSLPYCETDVLTLQHLKIMLKRLEDEITERKHKKIVSDFLKSLKKE</sequence>
<keyword evidence="1" id="KW-0472">Membrane</keyword>
<dbReference type="InterPro" id="IPR018723">
    <property type="entry name" value="DUF2254_membrane"/>
</dbReference>
<feature type="transmembrane region" description="Helical" evidence="1">
    <location>
        <begin position="111"/>
        <end position="130"/>
    </location>
</feature>
<organism evidence="2 3">
    <name type="scientific">Cognatiyoonia koreensis</name>
    <dbReference type="NCBI Taxonomy" id="364200"/>
    <lineage>
        <taxon>Bacteria</taxon>
        <taxon>Pseudomonadati</taxon>
        <taxon>Pseudomonadota</taxon>
        <taxon>Alphaproteobacteria</taxon>
        <taxon>Rhodobacterales</taxon>
        <taxon>Paracoccaceae</taxon>
        <taxon>Cognatiyoonia</taxon>
    </lineage>
</organism>
<dbReference type="EMBL" id="FOIZ01000001">
    <property type="protein sequence ID" value="SEW19423.1"/>
    <property type="molecule type" value="Genomic_DNA"/>
</dbReference>
<dbReference type="Proteomes" id="UP000199167">
    <property type="component" value="Unassembled WGS sequence"/>
</dbReference>
<gene>
    <name evidence="2" type="ORF">SAMN04488515_1522</name>
</gene>
<accession>A0A1I0PYC6</accession>